<dbReference type="SUPFAM" id="SSF64076">
    <property type="entry name" value="MTH938-like"/>
    <property type="match status" value="1"/>
</dbReference>
<dbReference type="InterPro" id="IPR007523">
    <property type="entry name" value="NDUFAF3/AAMDC"/>
</dbReference>
<organism evidence="1 2">
    <name type="scientific">Halovulum marinum</name>
    <dbReference type="NCBI Taxonomy" id="2662447"/>
    <lineage>
        <taxon>Bacteria</taxon>
        <taxon>Pseudomonadati</taxon>
        <taxon>Pseudomonadota</taxon>
        <taxon>Alphaproteobacteria</taxon>
        <taxon>Rhodobacterales</taxon>
        <taxon>Paracoccaceae</taxon>
        <taxon>Halovulum</taxon>
    </lineage>
</organism>
<dbReference type="Gene3D" id="3.40.1230.10">
    <property type="entry name" value="MTH938-like"/>
    <property type="match status" value="1"/>
</dbReference>
<dbReference type="InterPro" id="IPR036748">
    <property type="entry name" value="MTH938-like_sf"/>
</dbReference>
<protein>
    <recommendedName>
        <fullName evidence="3">Mth938-like domain-containing protein</fullName>
    </recommendedName>
</protein>
<dbReference type="AlphaFoldDB" id="A0A6L5YZ40"/>
<dbReference type="CDD" id="cd00248">
    <property type="entry name" value="Mth938-like"/>
    <property type="match status" value="1"/>
</dbReference>
<dbReference type="EMBL" id="WIND01000002">
    <property type="protein sequence ID" value="MSU88964.1"/>
    <property type="molecule type" value="Genomic_DNA"/>
</dbReference>
<sequence length="122" mass="12613">MQVNETGFGGRTPVDGYGPGVFRVAGGLREGPLALLPDGPVDWPGLPEVKAFLDRAEQIDVLLVGMGDEIAPLAPVTRSALEEAGIGVEVMGTGPACRTYNVLLSEGRRVALAAMPVTRTGG</sequence>
<dbReference type="Pfam" id="PF04430">
    <property type="entry name" value="DUF498"/>
    <property type="match status" value="1"/>
</dbReference>
<evidence type="ECO:0000313" key="1">
    <source>
        <dbReference type="EMBL" id="MSU88964.1"/>
    </source>
</evidence>
<accession>A0A6L5YZ40</accession>
<reference evidence="1 2" key="1">
    <citation type="submission" date="2019-10" db="EMBL/GenBank/DDBJ databases">
        <title>Cognatihalovulum marinum gen. nov. sp. nov., a new member of the family Rhodobacteraceae isolated from deep seawater of the Northwest Indian Ocean.</title>
        <authorList>
            <person name="Ruan C."/>
            <person name="Wang J."/>
            <person name="Zheng X."/>
            <person name="Song L."/>
            <person name="Zhu Y."/>
            <person name="Huang Y."/>
            <person name="Lu Z."/>
            <person name="Du W."/>
            <person name="Huang L."/>
            <person name="Dai X."/>
        </authorList>
    </citation>
    <scope>NUCLEOTIDE SEQUENCE [LARGE SCALE GENOMIC DNA]</scope>
    <source>
        <strain evidence="1 2">2CG4</strain>
    </source>
</reference>
<keyword evidence="2" id="KW-1185">Reference proteome</keyword>
<comment type="caution">
    <text evidence="1">The sequence shown here is derived from an EMBL/GenBank/DDBJ whole genome shotgun (WGS) entry which is preliminary data.</text>
</comment>
<evidence type="ECO:0000313" key="2">
    <source>
        <dbReference type="Proteomes" id="UP000474957"/>
    </source>
</evidence>
<name>A0A6L5YZ40_9RHOB</name>
<dbReference type="Proteomes" id="UP000474957">
    <property type="component" value="Unassembled WGS sequence"/>
</dbReference>
<gene>
    <name evidence="1" type="ORF">GE300_04910</name>
</gene>
<dbReference type="PANTHER" id="PTHR21192">
    <property type="entry name" value="NUCLEAR PROTEIN E3-3"/>
    <property type="match status" value="1"/>
</dbReference>
<dbReference type="RefSeq" id="WP_154445429.1">
    <property type="nucleotide sequence ID" value="NZ_WIND01000002.1"/>
</dbReference>
<evidence type="ECO:0008006" key="3">
    <source>
        <dbReference type="Google" id="ProtNLM"/>
    </source>
</evidence>
<proteinExistence type="predicted"/>
<dbReference type="PANTHER" id="PTHR21192:SF2">
    <property type="entry name" value="NADH DEHYDROGENASE [UBIQUINONE] 1 ALPHA SUBCOMPLEX ASSEMBLY FACTOR 3"/>
    <property type="match status" value="1"/>
</dbReference>